<dbReference type="Proteomes" id="UP001619911">
    <property type="component" value="Unassembled WGS sequence"/>
</dbReference>
<keyword evidence="1" id="KW-0472">Membrane</keyword>
<dbReference type="RefSeq" id="WP_404316667.1">
    <property type="nucleotide sequence ID" value="NZ_JAUIYO010000005.1"/>
</dbReference>
<keyword evidence="3" id="KW-1185">Reference proteome</keyword>
<evidence type="ECO:0000313" key="3">
    <source>
        <dbReference type="Proteomes" id="UP001619911"/>
    </source>
</evidence>
<name>A0ABW8I8J6_9BACI</name>
<feature type="transmembrane region" description="Helical" evidence="1">
    <location>
        <begin position="28"/>
        <end position="48"/>
    </location>
</feature>
<keyword evidence="1" id="KW-1133">Transmembrane helix</keyword>
<reference evidence="2 3" key="1">
    <citation type="submission" date="2023-07" db="EMBL/GenBank/DDBJ databases">
        <title>Bacillus lucianemedeirus sp. nov, a new species isolated from an immunobiological production facility.</title>
        <authorList>
            <person name="Costa L.V."/>
            <person name="Miranda R.V.S.L."/>
            <person name="Brandao M.L.L."/>
            <person name="Reis C.M.F."/>
            <person name="Frazao A.M."/>
            <person name="Cruz F.V."/>
            <person name="Baio P.V.P."/>
            <person name="Veras J.F.C."/>
            <person name="Ramos J.N."/>
            <person name="Vieira V."/>
        </authorList>
    </citation>
    <scope>NUCLEOTIDE SEQUENCE [LARGE SCALE GENOMIC DNA]</scope>
    <source>
        <strain evidence="2 3">B190/17</strain>
    </source>
</reference>
<dbReference type="EMBL" id="JAUIYO010000005">
    <property type="protein sequence ID" value="MFK2825806.1"/>
    <property type="molecule type" value="Genomic_DNA"/>
</dbReference>
<evidence type="ECO:0000256" key="1">
    <source>
        <dbReference type="SAM" id="Phobius"/>
    </source>
</evidence>
<proteinExistence type="predicted"/>
<keyword evidence="1" id="KW-0812">Transmembrane</keyword>
<comment type="caution">
    <text evidence="2">The sequence shown here is derived from an EMBL/GenBank/DDBJ whole genome shotgun (WGS) entry which is preliminary data.</text>
</comment>
<sequence>MKWMVFWLYLSLVAAAFFFNVLGLLNLYPIYLTAPFLFFVLFLPVYVVNRQKRLK</sequence>
<evidence type="ECO:0000313" key="2">
    <source>
        <dbReference type="EMBL" id="MFK2825806.1"/>
    </source>
</evidence>
<accession>A0ABW8I8J6</accession>
<organism evidence="2 3">
    <name type="scientific">Bacillus lumedeiriae</name>
    <dbReference type="NCBI Taxonomy" id="3058829"/>
    <lineage>
        <taxon>Bacteria</taxon>
        <taxon>Bacillati</taxon>
        <taxon>Bacillota</taxon>
        <taxon>Bacilli</taxon>
        <taxon>Bacillales</taxon>
        <taxon>Bacillaceae</taxon>
        <taxon>Bacillus</taxon>
    </lineage>
</organism>
<protein>
    <submittedName>
        <fullName evidence="2">Uncharacterized protein</fullName>
    </submittedName>
</protein>
<gene>
    <name evidence="2" type="ORF">QYG89_09000</name>
</gene>